<sequence length="157" mass="18344">MLRHSPGYPVYNMRHPHQFSRCLQDTWPRSVARFTSVFHLTIRKDSANLVIVFHEELFRVEILLHLRCGLTIPMVPTMTFLLFVISEDARIPIPNILHYNRSRMTPSTKNNKGQPRYYTKLAHNLNPGVHSQDLEGMINELREDFANMRSDFGLQLA</sequence>
<accession>A0A8K0GRI4</accession>
<evidence type="ECO:0000313" key="2">
    <source>
        <dbReference type="Proteomes" id="UP000796880"/>
    </source>
</evidence>
<name>A0A8K0GRI4_9ROSA</name>
<comment type="caution">
    <text evidence="1">The sequence shown here is derived from an EMBL/GenBank/DDBJ whole genome shotgun (WGS) entry which is preliminary data.</text>
</comment>
<dbReference type="AlphaFoldDB" id="A0A8K0GRI4"/>
<evidence type="ECO:0000313" key="1">
    <source>
        <dbReference type="EMBL" id="KAF3431710.1"/>
    </source>
</evidence>
<organism evidence="1 2">
    <name type="scientific">Rhamnella rubrinervis</name>
    <dbReference type="NCBI Taxonomy" id="2594499"/>
    <lineage>
        <taxon>Eukaryota</taxon>
        <taxon>Viridiplantae</taxon>
        <taxon>Streptophyta</taxon>
        <taxon>Embryophyta</taxon>
        <taxon>Tracheophyta</taxon>
        <taxon>Spermatophyta</taxon>
        <taxon>Magnoliopsida</taxon>
        <taxon>eudicotyledons</taxon>
        <taxon>Gunneridae</taxon>
        <taxon>Pentapetalae</taxon>
        <taxon>rosids</taxon>
        <taxon>fabids</taxon>
        <taxon>Rosales</taxon>
        <taxon>Rhamnaceae</taxon>
        <taxon>rhamnoid group</taxon>
        <taxon>Rhamneae</taxon>
        <taxon>Rhamnella</taxon>
    </lineage>
</organism>
<gene>
    <name evidence="1" type="ORF">FNV43_RR26443</name>
</gene>
<keyword evidence="2" id="KW-1185">Reference proteome</keyword>
<dbReference type="EMBL" id="VOIH02000012">
    <property type="protein sequence ID" value="KAF3431710.1"/>
    <property type="molecule type" value="Genomic_DNA"/>
</dbReference>
<dbReference type="Proteomes" id="UP000796880">
    <property type="component" value="Unassembled WGS sequence"/>
</dbReference>
<proteinExistence type="predicted"/>
<reference evidence="1" key="1">
    <citation type="submission" date="2020-03" db="EMBL/GenBank/DDBJ databases">
        <title>A high-quality chromosome-level genome assembly of a woody plant with both climbing and erect habits, Rhamnella rubrinervis.</title>
        <authorList>
            <person name="Lu Z."/>
            <person name="Yang Y."/>
            <person name="Zhu X."/>
            <person name="Sun Y."/>
        </authorList>
    </citation>
    <scope>NUCLEOTIDE SEQUENCE</scope>
    <source>
        <strain evidence="1">BYM</strain>
        <tissue evidence="1">Leaf</tissue>
    </source>
</reference>
<protein>
    <submittedName>
        <fullName evidence="1">Uncharacterized protein</fullName>
    </submittedName>
</protein>